<feature type="non-terminal residue" evidence="1">
    <location>
        <position position="54"/>
    </location>
</feature>
<gene>
    <name evidence="1" type="ORF">LDC_2856</name>
</gene>
<reference evidence="1" key="2">
    <citation type="journal article" date="2011" name="Microb. Ecol.">
        <title>Taxonomic and Functional Metagenomic Profiling of the Microbial Community in the Anoxic Sediment of a Sub-saline Shallow Lake (Laguna de Carrizo, Central Spain).</title>
        <authorList>
            <person name="Ferrer M."/>
            <person name="Guazzaroni M.E."/>
            <person name="Richter M."/>
            <person name="Garcia-Salamanca A."/>
            <person name="Yarza P."/>
            <person name="Suarez-Suarez A."/>
            <person name="Solano J."/>
            <person name="Alcaide M."/>
            <person name="van Dillewijn P."/>
            <person name="Molina-Henares M.A."/>
            <person name="Lopez-Cortes N."/>
            <person name="Al-Ramahi Y."/>
            <person name="Guerrero C."/>
            <person name="Acosta A."/>
            <person name="de Eugenio L.I."/>
            <person name="Martinez V."/>
            <person name="Marques S."/>
            <person name="Rojo F."/>
            <person name="Santero E."/>
            <person name="Genilloud O."/>
            <person name="Perez-Perez J."/>
            <person name="Rossello-Mora R."/>
            <person name="Ramos J.L."/>
        </authorList>
    </citation>
    <scope>NUCLEOTIDE SEQUENCE</scope>
</reference>
<protein>
    <submittedName>
        <fullName evidence="1">Uncharacterized protein</fullName>
    </submittedName>
</protein>
<organism evidence="1">
    <name type="scientific">sediment metagenome</name>
    <dbReference type="NCBI Taxonomy" id="749907"/>
    <lineage>
        <taxon>unclassified sequences</taxon>
        <taxon>metagenomes</taxon>
        <taxon>ecological metagenomes</taxon>
    </lineage>
</organism>
<reference evidence="1" key="1">
    <citation type="submission" date="2010-07" db="EMBL/GenBank/DDBJ databases">
        <authorList>
            <consortium name="CONSOLIDER consortium CSD2007-00005"/>
            <person name="Guazzaroni M.-E."/>
            <person name="Richter M."/>
            <person name="Garcia-Salamanca A."/>
            <person name="Yarza P."/>
            <person name="Ferrer M."/>
        </authorList>
    </citation>
    <scope>NUCLEOTIDE SEQUENCE</scope>
</reference>
<dbReference type="AlphaFoldDB" id="D9PMS7"/>
<comment type="caution">
    <text evidence="1">The sequence shown here is derived from an EMBL/GenBank/DDBJ whole genome shotgun (WGS) entry which is preliminary data.</text>
</comment>
<dbReference type="EMBL" id="ADZX01000869">
    <property type="protein sequence ID" value="EFK95139.1"/>
    <property type="molecule type" value="Genomic_DNA"/>
</dbReference>
<sequence>MSTSDLLEPLASDQEAEMAKVAQRCLMAALDHSRAQRIALVDEKGELTDAPVLE</sequence>
<accession>D9PMS7</accession>
<name>D9PMS7_9ZZZZ</name>
<evidence type="ECO:0000313" key="1">
    <source>
        <dbReference type="EMBL" id="EFK95139.1"/>
    </source>
</evidence>
<proteinExistence type="predicted"/>